<protein>
    <submittedName>
        <fullName evidence="2">Uncharacterized protein</fullName>
    </submittedName>
</protein>
<keyword evidence="3" id="KW-1185">Reference proteome</keyword>
<sequence length="98" mass="10544">MSMANQQLALPKVYSFFSSWPPALRFFFSPTGSHRLEALRCVDIWRDSATIAATATATTTATATAATTTATTTTNTTTNTTITIPTNRRDPRTGVSVI</sequence>
<dbReference type="AlphaFoldDB" id="A0A2C5X975"/>
<reference evidence="2 3" key="2">
    <citation type="journal article" date="2013" name="IMA Fungus">
        <title>IMA Genome-F 1: Ceratocystis fimbriata: Draft nuclear genome sequence for the plant pathogen, Ceratocystis fimbriata.</title>
        <authorList>
            <person name="Wilken P.M."/>
            <person name="Steenkamp E.T."/>
            <person name="Wingfield M.J."/>
            <person name="de Beer Z.W."/>
            <person name="Wingfield B.D."/>
        </authorList>
    </citation>
    <scope>NUCLEOTIDE SEQUENCE [LARGE SCALE GENOMIC DNA]</scope>
    <source>
        <strain evidence="2 3">CBS 114723</strain>
    </source>
</reference>
<dbReference type="Proteomes" id="UP000222788">
    <property type="component" value="Unassembled WGS sequence"/>
</dbReference>
<feature type="region of interest" description="Disordered" evidence="1">
    <location>
        <begin position="76"/>
        <end position="98"/>
    </location>
</feature>
<gene>
    <name evidence="2" type="ORF">CFIMG_002642RA</name>
</gene>
<accession>A0A2C5X975</accession>
<reference evidence="2 3" key="1">
    <citation type="journal article" date="2013" name="Fungal Biol.">
        <title>Analysis of microsatellite markers in the genome of the plant pathogen Ceratocystis fimbriata.</title>
        <authorList>
            <person name="Simpson M.C."/>
            <person name="Wilken P.M."/>
            <person name="Coetzee M.P."/>
            <person name="Wingfield M.J."/>
            <person name="Wingfield B.D."/>
        </authorList>
    </citation>
    <scope>NUCLEOTIDE SEQUENCE [LARGE SCALE GENOMIC DNA]</scope>
    <source>
        <strain evidence="2 3">CBS 114723</strain>
    </source>
</reference>
<comment type="caution">
    <text evidence="2">The sequence shown here is derived from an EMBL/GenBank/DDBJ whole genome shotgun (WGS) entry which is preliminary data.</text>
</comment>
<evidence type="ECO:0000313" key="2">
    <source>
        <dbReference type="EMBL" id="PHH55818.1"/>
    </source>
</evidence>
<evidence type="ECO:0000313" key="3">
    <source>
        <dbReference type="Proteomes" id="UP000222788"/>
    </source>
</evidence>
<evidence type="ECO:0000256" key="1">
    <source>
        <dbReference type="SAM" id="MobiDB-lite"/>
    </source>
</evidence>
<organism evidence="2 3">
    <name type="scientific">Ceratocystis fimbriata CBS 114723</name>
    <dbReference type="NCBI Taxonomy" id="1035309"/>
    <lineage>
        <taxon>Eukaryota</taxon>
        <taxon>Fungi</taxon>
        <taxon>Dikarya</taxon>
        <taxon>Ascomycota</taxon>
        <taxon>Pezizomycotina</taxon>
        <taxon>Sordariomycetes</taxon>
        <taxon>Hypocreomycetidae</taxon>
        <taxon>Microascales</taxon>
        <taxon>Ceratocystidaceae</taxon>
        <taxon>Ceratocystis</taxon>
    </lineage>
</organism>
<proteinExistence type="predicted"/>
<name>A0A2C5X975_9PEZI</name>
<dbReference type="EMBL" id="APWK03000007">
    <property type="protein sequence ID" value="PHH55818.1"/>
    <property type="molecule type" value="Genomic_DNA"/>
</dbReference>
<feature type="compositionally biased region" description="Low complexity" evidence="1">
    <location>
        <begin position="76"/>
        <end position="86"/>
    </location>
</feature>